<reference evidence="2" key="1">
    <citation type="submission" date="2021-01" db="UniProtKB">
        <authorList>
            <consortium name="EnsemblPlants"/>
        </authorList>
    </citation>
    <scope>IDENTIFICATION</scope>
</reference>
<evidence type="ECO:0000313" key="2">
    <source>
        <dbReference type="EnsemblPlants" id="Kaladp1218s0005.1.v1.1"/>
    </source>
</evidence>
<dbReference type="Gramene" id="Kaladp1218s0005.1.v1.1">
    <property type="protein sequence ID" value="Kaladp1218s0005.1.v1.1"/>
    <property type="gene ID" value="Kaladp1218s0005.v1.1"/>
</dbReference>
<protein>
    <submittedName>
        <fullName evidence="2">Uncharacterized protein</fullName>
    </submittedName>
</protein>
<proteinExistence type="predicted"/>
<sequence>MKSKYEQSLSAARHLIAISEELELSCQALGCRQKESSSDWMSETDHDPYVDDDTSELESESEVESNYIVVYFLQREVESEWMSEMFTQGSVIHPSDPIWSYCYCIRISLSCVLLIQSCSSKCLIYIYVGQLYGTLWLIFRSPK</sequence>
<feature type="compositionally biased region" description="Basic and acidic residues" evidence="1">
    <location>
        <begin position="35"/>
        <end position="49"/>
    </location>
</feature>
<evidence type="ECO:0000313" key="3">
    <source>
        <dbReference type="Proteomes" id="UP000594263"/>
    </source>
</evidence>
<accession>A0A7N0VMV1</accession>
<dbReference type="Proteomes" id="UP000594263">
    <property type="component" value="Unplaced"/>
</dbReference>
<name>A0A7N0VMV1_KALFE</name>
<keyword evidence="3" id="KW-1185">Reference proteome</keyword>
<dbReference type="AlphaFoldDB" id="A0A7N0VMV1"/>
<organism evidence="2 3">
    <name type="scientific">Kalanchoe fedtschenkoi</name>
    <name type="common">Lavender scallops</name>
    <name type="synonym">South American air plant</name>
    <dbReference type="NCBI Taxonomy" id="63787"/>
    <lineage>
        <taxon>Eukaryota</taxon>
        <taxon>Viridiplantae</taxon>
        <taxon>Streptophyta</taxon>
        <taxon>Embryophyta</taxon>
        <taxon>Tracheophyta</taxon>
        <taxon>Spermatophyta</taxon>
        <taxon>Magnoliopsida</taxon>
        <taxon>eudicotyledons</taxon>
        <taxon>Gunneridae</taxon>
        <taxon>Pentapetalae</taxon>
        <taxon>Saxifragales</taxon>
        <taxon>Crassulaceae</taxon>
        <taxon>Kalanchoe</taxon>
    </lineage>
</organism>
<evidence type="ECO:0000256" key="1">
    <source>
        <dbReference type="SAM" id="MobiDB-lite"/>
    </source>
</evidence>
<feature type="compositionally biased region" description="Acidic residues" evidence="1">
    <location>
        <begin position="50"/>
        <end position="60"/>
    </location>
</feature>
<feature type="region of interest" description="Disordered" evidence="1">
    <location>
        <begin position="35"/>
        <end position="60"/>
    </location>
</feature>
<dbReference type="EnsemblPlants" id="Kaladp1218s0005.1.v1.1">
    <property type="protein sequence ID" value="Kaladp1218s0005.1.v1.1"/>
    <property type="gene ID" value="Kaladp1218s0005.v1.1"/>
</dbReference>